<accession>A0A3B0Y5T8</accession>
<organism evidence="1">
    <name type="scientific">hydrothermal vent metagenome</name>
    <dbReference type="NCBI Taxonomy" id="652676"/>
    <lineage>
        <taxon>unclassified sequences</taxon>
        <taxon>metagenomes</taxon>
        <taxon>ecological metagenomes</taxon>
    </lineage>
</organism>
<evidence type="ECO:0008006" key="2">
    <source>
        <dbReference type="Google" id="ProtNLM"/>
    </source>
</evidence>
<gene>
    <name evidence="1" type="ORF">MNBD_GAMMA10-1900</name>
</gene>
<protein>
    <recommendedName>
        <fullName evidence="2">Mechanosensitive ion channel protein MscS</fullName>
    </recommendedName>
</protein>
<reference evidence="1" key="1">
    <citation type="submission" date="2018-06" db="EMBL/GenBank/DDBJ databases">
        <authorList>
            <person name="Zhirakovskaya E."/>
        </authorList>
    </citation>
    <scope>NUCLEOTIDE SEQUENCE</scope>
</reference>
<dbReference type="EMBL" id="UOFJ01000441">
    <property type="protein sequence ID" value="VAW69529.1"/>
    <property type="molecule type" value="Genomic_DNA"/>
</dbReference>
<proteinExistence type="predicted"/>
<feature type="non-terminal residue" evidence="1">
    <location>
        <position position="1"/>
    </location>
</feature>
<name>A0A3B0Y5T8_9ZZZZ</name>
<evidence type="ECO:0000313" key="1">
    <source>
        <dbReference type="EMBL" id="VAW69529.1"/>
    </source>
</evidence>
<sequence length="60" mass="6551">HAIKQDVLLKVIEIIQQNNAEFAYPTSTMHLQTVPQQAAMLGDNLGNNPLKNPAEQPLSG</sequence>
<dbReference type="AlphaFoldDB" id="A0A3B0Y5T8"/>